<dbReference type="Gene3D" id="1.25.40.10">
    <property type="entry name" value="Tetratricopeptide repeat domain"/>
    <property type="match status" value="1"/>
</dbReference>
<evidence type="ECO:0000313" key="3">
    <source>
        <dbReference type="Proteomes" id="UP001217838"/>
    </source>
</evidence>
<comment type="caution">
    <text evidence="2">The sequence shown here is derived from an EMBL/GenBank/DDBJ whole genome shotgun (WGS) entry which is preliminary data.</text>
</comment>
<reference evidence="2 3" key="1">
    <citation type="submission" date="2022-11" db="EMBL/GenBank/DDBJ databases">
        <title>Minimal conservation of predation-associated metabolite biosynthetic gene clusters underscores biosynthetic potential of Myxococcota including descriptions for ten novel species: Archangium lansinium sp. nov., Myxococcus landrumus sp. nov., Nannocystis bai.</title>
        <authorList>
            <person name="Ahearne A."/>
            <person name="Stevens C."/>
            <person name="Dowd S."/>
        </authorList>
    </citation>
    <scope>NUCLEOTIDE SEQUENCE [LARGE SCALE GENOMIC DNA]</scope>
    <source>
        <strain evidence="2 3">NCELM</strain>
    </source>
</reference>
<gene>
    <name evidence="2" type="ORF">POL58_12875</name>
</gene>
<evidence type="ECO:0000313" key="2">
    <source>
        <dbReference type="EMBL" id="MDC0668643.1"/>
    </source>
</evidence>
<dbReference type="EMBL" id="JAQNDN010000004">
    <property type="protein sequence ID" value="MDC0668643.1"/>
    <property type="molecule type" value="Genomic_DNA"/>
</dbReference>
<dbReference type="SUPFAM" id="SSF48452">
    <property type="entry name" value="TPR-like"/>
    <property type="match status" value="1"/>
</dbReference>
<evidence type="ECO:0008006" key="4">
    <source>
        <dbReference type="Google" id="ProtNLM"/>
    </source>
</evidence>
<evidence type="ECO:0000256" key="1">
    <source>
        <dbReference type="SAM" id="MobiDB-lite"/>
    </source>
</evidence>
<name>A0ABT5B4L4_9BACT</name>
<keyword evidence="3" id="KW-1185">Reference proteome</keyword>
<proteinExistence type="predicted"/>
<sequence length="752" mass="79666">MAACKPIPVETGTPGEPTASTATASDPELEAVARRIDPGPRPPLDEVLPTWLKNQFDPGMHDPKSAESVAAAIEGIAEWDRVAGLVEDVERGREDPRTVHVGAMKLGAGVLLAERAVAAGNTDPALLAALSRAYSAVHKLGENGGSTLVRLAPAGTLSSAQIDAATAAARTIAEHASALQMHVTARVLREHPQHPAVSEVLHDASLVKLTAEQYAEAVSLRQLAVARMGDRATGTQFGALAILCYRALDLPCADLARKTAEERGPDVAGEAGAAVFKQRLADLDALAETARKAMVPAQSFEQKVARGHLLLELGRLREAEEVFTALRASHPNDARPLTGLAVLAIRRGLQEVLPQIRAARELTGRDRLYYELALGTVAPLVIKELATSAGPSAELDARFEEVLELIRGYREFDPARAAVLELLGTTARSAFAKLMADKRDAAIAVLRKLPEQALALTKKFPESGDTWRLLYFMAGVAAGQDRARALVTAPVPAALLQRDPDLRLQQVRALVDLALSWEDRTLLAAATQAAAELPASIAARDVAIVRATLDAVSARDGDRAAAERALVVYMTLAERTTGRERAIALNNAAVMAAQLGQAQPAATLLARAHEAAPGESTPSYNTSALAFGQGATEALAEQFAASAKDSPIATLRLHARAWLVALADAGQGDGAALRREFAAALADEKAGASQGTLRPGRWGVVEENAQKVWVAYSTREGLLLIDEVVPRWWLIVPAPTFDALAAAPAKKRTPRP</sequence>
<dbReference type="Proteomes" id="UP001217838">
    <property type="component" value="Unassembled WGS sequence"/>
</dbReference>
<feature type="region of interest" description="Disordered" evidence="1">
    <location>
        <begin position="1"/>
        <end position="28"/>
    </location>
</feature>
<organism evidence="2 3">
    <name type="scientific">Nannocystis radixulma</name>
    <dbReference type="NCBI Taxonomy" id="2995305"/>
    <lineage>
        <taxon>Bacteria</taxon>
        <taxon>Pseudomonadati</taxon>
        <taxon>Myxococcota</taxon>
        <taxon>Polyangia</taxon>
        <taxon>Nannocystales</taxon>
        <taxon>Nannocystaceae</taxon>
        <taxon>Nannocystis</taxon>
    </lineage>
</organism>
<dbReference type="InterPro" id="IPR011990">
    <property type="entry name" value="TPR-like_helical_dom_sf"/>
</dbReference>
<protein>
    <recommendedName>
        <fullName evidence="4">Tetratricopeptide repeat protein</fullName>
    </recommendedName>
</protein>
<accession>A0ABT5B4L4</accession>
<dbReference type="RefSeq" id="WP_271997978.1">
    <property type="nucleotide sequence ID" value="NZ_JAQNDN010000004.1"/>
</dbReference>